<name>A0A5W7S642_SALET</name>
<gene>
    <name evidence="1" type="ORF">DTU03_24205</name>
</gene>
<dbReference type="EMBL" id="AAHMLI010000052">
    <property type="protein sequence ID" value="EBX8630572.1"/>
    <property type="molecule type" value="Genomic_DNA"/>
</dbReference>
<evidence type="ECO:0000313" key="1">
    <source>
        <dbReference type="EMBL" id="EBX8630572.1"/>
    </source>
</evidence>
<proteinExistence type="predicted"/>
<accession>A0A5W7S642</accession>
<sequence length="228" mass="26608">MSELKNKTECFDKLTKDFGFRQLYGVSDNSFLGWVKEITPESGVYAYIHAYKSKNSGYFSDFWIAPASVLDNSLTNTSLCFGVRISEDWDNDNYFYERCLARIERMMPDIFSAESIVKKELNNPSYVAITRKNSEVRDSLYLAELALLDLAVKSEWVDSFREEVLFSWRKKKRVFKSQIVTSHCNELISRLDSISLARISKGNLMDRMPWILEQYLYVYFVASSKYNP</sequence>
<reference evidence="1" key="1">
    <citation type="submission" date="2018-07" db="EMBL/GenBank/DDBJ databases">
        <authorList>
            <person name="Ashton P.M."/>
            <person name="Dallman T."/>
            <person name="Nair S."/>
            <person name="De Pinna E."/>
            <person name="Peters T."/>
            <person name="Grant K."/>
        </authorList>
    </citation>
    <scope>NUCLEOTIDE SEQUENCE</scope>
    <source>
        <strain evidence="1">242348</strain>
    </source>
</reference>
<comment type="caution">
    <text evidence="1">The sequence shown here is derived from an EMBL/GenBank/DDBJ whole genome shotgun (WGS) entry which is preliminary data.</text>
</comment>
<dbReference type="AlphaFoldDB" id="A0A5W7S642"/>
<organism evidence="1">
    <name type="scientific">Salmonella enterica subsp. enterica serovar Kintambo</name>
    <dbReference type="NCBI Taxonomy" id="1192730"/>
    <lineage>
        <taxon>Bacteria</taxon>
        <taxon>Pseudomonadati</taxon>
        <taxon>Pseudomonadota</taxon>
        <taxon>Gammaproteobacteria</taxon>
        <taxon>Enterobacterales</taxon>
        <taxon>Enterobacteriaceae</taxon>
        <taxon>Salmonella</taxon>
    </lineage>
</organism>
<protein>
    <submittedName>
        <fullName evidence="1">Uncharacterized protein</fullName>
    </submittedName>
</protein>